<dbReference type="InterPro" id="IPR019787">
    <property type="entry name" value="Znf_PHD-finger"/>
</dbReference>
<dbReference type="InterPro" id="IPR049730">
    <property type="entry name" value="SNF2/RAD54-like_C"/>
</dbReference>
<organism evidence="18 19">
    <name type="scientific">Labeo rohita</name>
    <name type="common">Indian major carp</name>
    <name type="synonym">Cyprinus rohita</name>
    <dbReference type="NCBI Taxonomy" id="84645"/>
    <lineage>
        <taxon>Eukaryota</taxon>
        <taxon>Metazoa</taxon>
        <taxon>Chordata</taxon>
        <taxon>Craniata</taxon>
        <taxon>Vertebrata</taxon>
        <taxon>Euteleostomi</taxon>
        <taxon>Actinopterygii</taxon>
        <taxon>Neopterygii</taxon>
        <taxon>Teleostei</taxon>
        <taxon>Ostariophysi</taxon>
        <taxon>Cypriniformes</taxon>
        <taxon>Cyprinidae</taxon>
        <taxon>Labeoninae</taxon>
        <taxon>Labeonini</taxon>
        <taxon>Labeo</taxon>
    </lineage>
</organism>
<keyword evidence="8" id="KW-0862">Zinc</keyword>
<dbReference type="SMART" id="SM01147">
    <property type="entry name" value="DUF1087"/>
    <property type="match status" value="1"/>
</dbReference>
<dbReference type="InterPro" id="IPR001650">
    <property type="entry name" value="Helicase_C-like"/>
</dbReference>
<feature type="region of interest" description="Disordered" evidence="13">
    <location>
        <begin position="1358"/>
        <end position="1436"/>
    </location>
</feature>
<evidence type="ECO:0000256" key="7">
    <source>
        <dbReference type="ARBA" id="ARBA00022801"/>
    </source>
</evidence>
<comment type="subcellular location">
    <subcellularLocation>
        <location evidence="1">Nucleus</location>
    </subcellularLocation>
</comment>
<dbReference type="Gene3D" id="1.10.10.60">
    <property type="entry name" value="Homeodomain-like"/>
    <property type="match status" value="1"/>
</dbReference>
<evidence type="ECO:0000256" key="6">
    <source>
        <dbReference type="ARBA" id="ARBA00022771"/>
    </source>
</evidence>
<feature type="domain" description="PHD-type" evidence="15">
    <location>
        <begin position="403"/>
        <end position="450"/>
    </location>
</feature>
<feature type="domain" description="Chromo" evidence="14">
    <location>
        <begin position="655"/>
        <end position="690"/>
    </location>
</feature>
<dbReference type="Pfam" id="PF00628">
    <property type="entry name" value="PHD"/>
    <property type="match status" value="2"/>
</dbReference>
<gene>
    <name evidence="18" type="ORF">H4Q32_006528</name>
</gene>
<comment type="caution">
    <text evidence="18">The sequence shown here is derived from an EMBL/GenBank/DDBJ whole genome shotgun (WGS) entry which is preliminary data.</text>
</comment>
<reference evidence="18 19" key="1">
    <citation type="submission" date="2022-01" db="EMBL/GenBank/DDBJ databases">
        <title>A high-quality chromosome-level genome assembly of rohu carp, Labeo rohita.</title>
        <authorList>
            <person name="Arick M.A. II"/>
            <person name="Hsu C.-Y."/>
            <person name="Magbanua Z."/>
            <person name="Pechanova O."/>
            <person name="Grover C."/>
            <person name="Miller E."/>
            <person name="Thrash A."/>
            <person name="Ezzel L."/>
            <person name="Alam S."/>
            <person name="Benzie J."/>
            <person name="Hamilton M."/>
            <person name="Karsi A."/>
            <person name="Lawrence M.L."/>
            <person name="Peterson D.G."/>
        </authorList>
    </citation>
    <scope>NUCLEOTIDE SEQUENCE [LARGE SCALE GENOMIC DNA]</scope>
    <source>
        <strain evidence="19">BAU-BD-2019</strain>
        <tissue evidence="18">Blood</tissue>
    </source>
</reference>
<dbReference type="PROSITE" id="PS00690">
    <property type="entry name" value="DEAH_ATP_HELICASE"/>
    <property type="match status" value="1"/>
</dbReference>
<keyword evidence="3" id="KW-0479">Metal-binding</keyword>
<dbReference type="InterPro" id="IPR001965">
    <property type="entry name" value="Znf_PHD"/>
</dbReference>
<proteinExistence type="inferred from homology"/>
<dbReference type="InterPro" id="IPR023780">
    <property type="entry name" value="Chromo_domain"/>
</dbReference>
<dbReference type="SUPFAM" id="SSF54160">
    <property type="entry name" value="Chromo domain-like"/>
    <property type="match status" value="2"/>
</dbReference>
<dbReference type="InterPro" id="IPR009462">
    <property type="entry name" value="CHD_II_SANT-like"/>
</dbReference>
<evidence type="ECO:0000256" key="13">
    <source>
        <dbReference type="SAM" id="MobiDB-lite"/>
    </source>
</evidence>
<dbReference type="InterPro" id="IPR013083">
    <property type="entry name" value="Znf_RING/FYVE/PHD"/>
</dbReference>
<keyword evidence="5" id="KW-0547">Nucleotide-binding</keyword>
<dbReference type="Pfam" id="PF06465">
    <property type="entry name" value="DUF1087"/>
    <property type="match status" value="1"/>
</dbReference>
<feature type="compositionally biased region" description="Basic and acidic residues" evidence="13">
    <location>
        <begin position="1641"/>
        <end position="1739"/>
    </location>
</feature>
<evidence type="ECO:0000259" key="16">
    <source>
        <dbReference type="PROSITE" id="PS51192"/>
    </source>
</evidence>
<evidence type="ECO:0000256" key="11">
    <source>
        <dbReference type="ARBA" id="ARBA00049360"/>
    </source>
</evidence>
<dbReference type="CDD" id="cd18662">
    <property type="entry name" value="CD2_tandem_CHD3-4_like"/>
    <property type="match status" value="1"/>
</dbReference>
<feature type="compositionally biased region" description="Low complexity" evidence="13">
    <location>
        <begin position="271"/>
        <end position="288"/>
    </location>
</feature>
<dbReference type="SMART" id="SM00249">
    <property type="entry name" value="PHD"/>
    <property type="match status" value="2"/>
</dbReference>
<dbReference type="Pfam" id="PF08074">
    <property type="entry name" value="CHDCT2"/>
    <property type="match status" value="1"/>
</dbReference>
<dbReference type="InterPro" id="IPR027417">
    <property type="entry name" value="P-loop_NTPase"/>
</dbReference>
<dbReference type="Pfam" id="PF06461">
    <property type="entry name" value="CHDII_SANT-like"/>
    <property type="match status" value="1"/>
</dbReference>
<dbReference type="PROSITE" id="PS51192">
    <property type="entry name" value="HELICASE_ATP_BIND_1"/>
    <property type="match status" value="1"/>
</dbReference>
<feature type="compositionally biased region" description="Acidic residues" evidence="13">
    <location>
        <begin position="61"/>
        <end position="72"/>
    </location>
</feature>
<feature type="compositionally biased region" description="Polar residues" evidence="13">
    <location>
        <begin position="31"/>
        <end position="46"/>
    </location>
</feature>
<evidence type="ECO:0000256" key="2">
    <source>
        <dbReference type="ARBA" id="ARBA00007025"/>
    </source>
</evidence>
<evidence type="ECO:0000313" key="18">
    <source>
        <dbReference type="EMBL" id="KAI2653147.1"/>
    </source>
</evidence>
<keyword evidence="9" id="KW-0067">ATP-binding</keyword>
<feature type="compositionally biased region" description="Basic and acidic residues" evidence="13">
    <location>
        <begin position="1596"/>
        <end position="1626"/>
    </location>
</feature>
<feature type="domain" description="Chromo" evidence="14">
    <location>
        <begin position="548"/>
        <end position="617"/>
    </location>
</feature>
<accession>A0ABQ8LR82</accession>
<dbReference type="SMART" id="SM00487">
    <property type="entry name" value="DEXDc"/>
    <property type="match status" value="1"/>
</dbReference>
<feature type="region of interest" description="Disordered" evidence="13">
    <location>
        <begin position="271"/>
        <end position="398"/>
    </location>
</feature>
<feature type="compositionally biased region" description="Low complexity" evidence="13">
    <location>
        <begin position="152"/>
        <end position="161"/>
    </location>
</feature>
<evidence type="ECO:0000256" key="5">
    <source>
        <dbReference type="ARBA" id="ARBA00022741"/>
    </source>
</evidence>
<keyword evidence="7" id="KW-0378">Hydrolase</keyword>
<evidence type="ECO:0000313" key="19">
    <source>
        <dbReference type="Proteomes" id="UP000830375"/>
    </source>
</evidence>
<dbReference type="Gene3D" id="3.30.40.10">
    <property type="entry name" value="Zinc/RING finger domain, C3HC4 (zinc finger)"/>
    <property type="match status" value="2"/>
</dbReference>
<dbReference type="EMBL" id="JACTAM010000019">
    <property type="protein sequence ID" value="KAI2653147.1"/>
    <property type="molecule type" value="Genomic_DNA"/>
</dbReference>
<dbReference type="CDD" id="cd18667">
    <property type="entry name" value="CD1_tandem_CHD3-4_like"/>
    <property type="match status" value="1"/>
</dbReference>
<dbReference type="CDD" id="cd18056">
    <property type="entry name" value="DEXHc_CHD4"/>
    <property type="match status" value="1"/>
</dbReference>
<feature type="domain" description="Helicase ATP-binding" evidence="16">
    <location>
        <begin position="772"/>
        <end position="956"/>
    </location>
</feature>
<dbReference type="InterPro" id="IPR038718">
    <property type="entry name" value="SNF2-like_sf"/>
</dbReference>
<evidence type="ECO:0000256" key="3">
    <source>
        <dbReference type="ARBA" id="ARBA00022723"/>
    </source>
</evidence>
<evidence type="ECO:0000259" key="17">
    <source>
        <dbReference type="PROSITE" id="PS51194"/>
    </source>
</evidence>
<feature type="compositionally biased region" description="Pro residues" evidence="13">
    <location>
        <begin position="543"/>
        <end position="554"/>
    </location>
</feature>
<dbReference type="InterPro" id="IPR019786">
    <property type="entry name" value="Zinc_finger_PHD-type_CS"/>
</dbReference>
<evidence type="ECO:0000256" key="4">
    <source>
        <dbReference type="ARBA" id="ARBA00022737"/>
    </source>
</evidence>
<feature type="compositionally biased region" description="Acidic residues" evidence="13">
    <location>
        <begin position="168"/>
        <end position="178"/>
    </location>
</feature>
<feature type="compositionally biased region" description="Polar residues" evidence="13">
    <location>
        <begin position="1562"/>
        <end position="1588"/>
    </location>
</feature>
<keyword evidence="10" id="KW-0539">Nucleus</keyword>
<dbReference type="CDD" id="cd18793">
    <property type="entry name" value="SF2_C_SNF"/>
    <property type="match status" value="1"/>
</dbReference>
<dbReference type="Pfam" id="PF00271">
    <property type="entry name" value="Helicase_C"/>
    <property type="match status" value="1"/>
</dbReference>
<feature type="domain" description="Helicase C-terminal" evidence="17">
    <location>
        <begin position="1088"/>
        <end position="1237"/>
    </location>
</feature>
<feature type="region of interest" description="Disordered" evidence="13">
    <location>
        <begin position="613"/>
        <end position="635"/>
    </location>
</feature>
<evidence type="ECO:0000256" key="10">
    <source>
        <dbReference type="ARBA" id="ARBA00023242"/>
    </source>
</evidence>
<dbReference type="InterPro" id="IPR016197">
    <property type="entry name" value="Chromo-like_dom_sf"/>
</dbReference>
<evidence type="ECO:0000256" key="12">
    <source>
        <dbReference type="PROSITE-ProRule" id="PRU00146"/>
    </source>
</evidence>
<evidence type="ECO:0000256" key="8">
    <source>
        <dbReference type="ARBA" id="ARBA00022833"/>
    </source>
</evidence>
<dbReference type="InterPro" id="IPR011011">
    <property type="entry name" value="Znf_FYVE_PHD"/>
</dbReference>
<keyword evidence="19" id="KW-1185">Reference proteome</keyword>
<dbReference type="SUPFAM" id="SSF57903">
    <property type="entry name" value="FYVE/PHD zinc finger"/>
    <property type="match status" value="1"/>
</dbReference>
<comment type="similarity">
    <text evidence="2">Belongs to the SNF2/RAD54 helicase family.</text>
</comment>
<keyword evidence="6 12" id="KW-0863">Zinc-finger</keyword>
<dbReference type="CDD" id="cd15532">
    <property type="entry name" value="PHD2_CHD_II"/>
    <property type="match status" value="1"/>
</dbReference>
<feature type="region of interest" description="Disordered" evidence="13">
    <location>
        <begin position="540"/>
        <end position="566"/>
    </location>
</feature>
<dbReference type="Pfam" id="PF00385">
    <property type="entry name" value="Chromo"/>
    <property type="match status" value="1"/>
</dbReference>
<dbReference type="SMART" id="SM01146">
    <property type="entry name" value="DUF1086"/>
    <property type="match status" value="1"/>
</dbReference>
<name>A0ABQ8LR82_LABRO</name>
<dbReference type="InterPro" id="IPR000953">
    <property type="entry name" value="Chromo/chromo_shadow_dom"/>
</dbReference>
<dbReference type="Gene3D" id="3.40.50.300">
    <property type="entry name" value="P-loop containing nucleotide triphosphate hydrolases"/>
    <property type="match status" value="1"/>
</dbReference>
<dbReference type="PROSITE" id="PS01359">
    <property type="entry name" value="ZF_PHD_1"/>
    <property type="match status" value="1"/>
</dbReference>
<dbReference type="InterPro" id="IPR002464">
    <property type="entry name" value="DNA/RNA_helicase_DEAH_CS"/>
</dbReference>
<dbReference type="CDD" id="cd15531">
    <property type="entry name" value="PHD1_CHD_II"/>
    <property type="match status" value="1"/>
</dbReference>
<feature type="domain" description="PHD-type" evidence="15">
    <location>
        <begin position="480"/>
        <end position="527"/>
    </location>
</feature>
<dbReference type="Gene3D" id="2.40.50.40">
    <property type="match status" value="2"/>
</dbReference>
<dbReference type="SMART" id="SM00298">
    <property type="entry name" value="CHROMO"/>
    <property type="match status" value="2"/>
</dbReference>
<protein>
    <submittedName>
        <fullName evidence="18">Chromodomain-helicase-DNA-binding protein 4</fullName>
    </submittedName>
</protein>
<evidence type="ECO:0000259" key="14">
    <source>
        <dbReference type="PROSITE" id="PS50013"/>
    </source>
</evidence>
<dbReference type="PANTHER" id="PTHR45623:SF22">
    <property type="entry name" value="CHROMODOMAIN-HELICASE-DNA-BINDING PROTEIN 4"/>
    <property type="match status" value="1"/>
</dbReference>
<evidence type="ECO:0000256" key="9">
    <source>
        <dbReference type="ARBA" id="ARBA00022840"/>
    </source>
</evidence>
<dbReference type="PROSITE" id="PS50013">
    <property type="entry name" value="CHROMO_2"/>
    <property type="match status" value="2"/>
</dbReference>
<dbReference type="SUPFAM" id="SSF52540">
    <property type="entry name" value="P-loop containing nucleoside triphosphate hydrolases"/>
    <property type="match status" value="2"/>
</dbReference>
<evidence type="ECO:0000256" key="1">
    <source>
        <dbReference type="ARBA" id="ARBA00004123"/>
    </source>
</evidence>
<evidence type="ECO:0000259" key="15">
    <source>
        <dbReference type="PROSITE" id="PS50016"/>
    </source>
</evidence>
<dbReference type="PROSITE" id="PS51194">
    <property type="entry name" value="HELICASE_CTER"/>
    <property type="match status" value="1"/>
</dbReference>
<feature type="region of interest" description="Disordered" evidence="13">
    <location>
        <begin position="1562"/>
        <end position="1756"/>
    </location>
</feature>
<dbReference type="InterPro" id="IPR000330">
    <property type="entry name" value="SNF2_N"/>
</dbReference>
<dbReference type="Gene3D" id="3.40.50.10810">
    <property type="entry name" value="Tandem AAA-ATPase domain"/>
    <property type="match status" value="1"/>
</dbReference>
<feature type="region of interest" description="Disordered" evidence="13">
    <location>
        <begin position="19"/>
        <end position="191"/>
    </location>
</feature>
<sequence>MVSICGSFTQLWSHVQFGAGRHQRRRKSAYKGSQSSLAGVTNNMSGSEDDRDDFEHRSMMQDEDDLDEELSENDAPKVKKKKKAKKSSRESKGSKRNRSRREDIGISSPEPVEGPDMDDGEEDRSESEGSDYTPGRKKKKRASTAKEKKRSSSAADRNAAASKRREPEEEEDEDDDDAEPKSSSQLLDTWGMEDIDHVFTEEDYRTLTNYKAFSQFVRPLIAAKNPKIAVSKMMMVLGAKWREFSTNNPLRGSAAATTALAAASATVTVETAAESPPAAPASQLSAESTPAAPVRKAKTKEGKGPNARRKSKPAPKPQEKKVKTKKVAPLKIKLGGFNSKRKRSSSEEDDVDVDSDFDDGSMNSVSVSNGSNSRSSRSSTKKKPKKKTKKGDDDGDGYETDHQDYCEVCQQGGEIILCDTCPRAYHMVCLDPDMEKAPEGTWSCPHCEKMGIQWEAREDASDNEEDNEAGGEAEEDDHHMEFCRVCKDGGELLCCDSCPSSYHIHCLNPPLPEIPNGEWICPRCTCPTMKGKVQKILTWRWSEPPPPTPVPRPIDLPSDAPDPKPLAGRPEREFFVKWQNMSYWHCSWVSELQLEMHCQVMFRNYQRKNDMDEPPPIDFGVEGEEEKSDKRKKKDPTYAKMEEKYYRFGIKMEWMMIHRILNHSVDKKNNCHYLIKWRDLTYDQATWEAEDMDVPEFDTYKLQYWNHRELMMGDEGKPGKKMKIKGKVRKLDRPPENPVVDPTIKFERQPEYLDTTGGTLHPYQLEGLNWLRFSWAQGTDTILADEMGLGKTVQTAVFLYSLYKEGHSKGPFLVSAPLSTIINWEREFEMWAPDMYVVTYVGDKDSRAVIRENEFSFENNAIRGGKKPSKMKKEASVKFHVLLTSYELITIDTAVLGSIDWACLVVDEAHRLKNNQSKFFRVLNNYPLQHKLLLTGTPLQNNLEELFHLLNFLTPERFSNLEGFLEEFADIAKEDQIKKLHDMLGPHMLRRLKADVFKHMPSKTELIVRVELSPMQKKYYKFILTRNFEALNTRGGGNQVSLLNVVMDLKKCCNHPYLFPVAAMEAAKMPNGMYEGSALTKSSGKLLLLQKMLRKLKEGGHRVLIFSQMTKMLDLLEDFLENEGYKYERIDGGITGGMRQEAIDRFNAPGAPQFAFLLSTRAGGLGINLATADTVIIYDSDWNPHNDIQAFSRAHRIGQNKKVMIYRFVTKASVEERITQVAKKKMMLTHLVVRPGLGSKTGSMSKQELDDILKFGTEELFKDEGEGENKEEDSSVIHYDDKAIDRLLDRNQDATDDTELQSMNEYLSSFKVAQYVVKDEEEAEEEVQREIIKQEESVDPDYWEKLLRHHYEQQQEDLARNLGKGKRIRKQVNYNDGSQEDRDWQDDQSDGQSDYSVASEEGDEDFDERTEGGSANSRRPNRKGLRNDKDKPLPPLLARVSGNIEVLGFNARQRKAFLNAVMRYGMPPQDAFTTQWLVRDLRGKSEKEFKAYVSLFMRHLCEPGADGAESFADGVPREGLSRQHVLTRIGVMSLIRKKVQEFEHVNGQWSMPWMMELNENKTVSTAGSQPDSPSKTPSTGTPADTQPNTPAPDAASKAEDGGKDGNKEKVKNGDGEKDASENKDNEVIAIPDEDDEASSASEDKCKDKEEKDKTPESSSEGDKADGKQDEKEEEKGKSGDAEDKTNDSKPKGSEAEKETSDTKGEKKDDEPEKMDTTPVTDDKKGQKDEKDSAKTEEVGKLQNGESAKDSAAGAAIEERKKAKTRFMFNIADGGFTELHSLWQNEERAATVTKKTNEIWHRRHDYWLLAGIIQHGYARWQDIQNDVRFAILNEPFKGEINRGNFLEIKNKFLARRFKLLEQALVIEEQLRRAAYLNMTEDPSHPSMALNTRFSEVECLAESHQHLSKESMSGNKPANAVLHKVLKQLEELLSDMKADVTRLPATIARIPPVAVRLQMSERNILSRLASRGPDTQSQQARTQLFRMPQAHRGSCDKIQPISSILSHNNIENSAKMEKHLIIASAGHGCLATADATGAQATERFGKEEKSVRLAFSTRF</sequence>
<feature type="compositionally biased region" description="Basic residues" evidence="13">
    <location>
        <begin position="135"/>
        <end position="151"/>
    </location>
</feature>
<comment type="catalytic activity">
    <reaction evidence="11">
        <text>ATP + H2O = ADP + phosphate + H(+)</text>
        <dbReference type="Rhea" id="RHEA:13065"/>
        <dbReference type="ChEBI" id="CHEBI:15377"/>
        <dbReference type="ChEBI" id="CHEBI:15378"/>
        <dbReference type="ChEBI" id="CHEBI:30616"/>
        <dbReference type="ChEBI" id="CHEBI:43474"/>
        <dbReference type="ChEBI" id="CHEBI:456216"/>
    </reaction>
</comment>
<keyword evidence="4" id="KW-0677">Repeat</keyword>
<dbReference type="InterPro" id="IPR012958">
    <property type="entry name" value="CHD_N"/>
</dbReference>
<dbReference type="InterPro" id="IPR014001">
    <property type="entry name" value="Helicase_ATP-bd"/>
</dbReference>
<dbReference type="Proteomes" id="UP000830375">
    <property type="component" value="Unassembled WGS sequence"/>
</dbReference>
<dbReference type="Pfam" id="PF00176">
    <property type="entry name" value="SNF2-rel_dom"/>
    <property type="match status" value="1"/>
</dbReference>
<dbReference type="SMART" id="SM00490">
    <property type="entry name" value="HELICc"/>
    <property type="match status" value="1"/>
</dbReference>
<dbReference type="InterPro" id="IPR009463">
    <property type="entry name" value="DUF1087"/>
</dbReference>
<dbReference type="PANTHER" id="PTHR45623">
    <property type="entry name" value="CHROMODOMAIN-HELICASE-DNA-BINDING PROTEIN 3-RELATED-RELATED"/>
    <property type="match status" value="1"/>
</dbReference>
<feature type="compositionally biased region" description="Basic residues" evidence="13">
    <location>
        <begin position="379"/>
        <end position="389"/>
    </location>
</feature>
<feature type="compositionally biased region" description="Acidic residues" evidence="13">
    <location>
        <begin position="347"/>
        <end position="359"/>
    </location>
</feature>
<dbReference type="InterPro" id="IPR012957">
    <property type="entry name" value="CHD_C2"/>
</dbReference>
<dbReference type="Pfam" id="PF08073">
    <property type="entry name" value="CHDNT"/>
    <property type="match status" value="1"/>
</dbReference>
<dbReference type="PROSITE" id="PS50016">
    <property type="entry name" value="ZF_PHD_2"/>
    <property type="match status" value="2"/>
</dbReference>
<feature type="compositionally biased region" description="Low complexity" evidence="13">
    <location>
        <begin position="360"/>
        <end position="378"/>
    </location>
</feature>
<feature type="compositionally biased region" description="Acidic residues" evidence="13">
    <location>
        <begin position="113"/>
        <end position="129"/>
    </location>
</feature>